<dbReference type="SMART" id="SM00248">
    <property type="entry name" value="ANK"/>
    <property type="match status" value="5"/>
</dbReference>
<feature type="compositionally biased region" description="Basic and acidic residues" evidence="3">
    <location>
        <begin position="808"/>
        <end position="824"/>
    </location>
</feature>
<evidence type="ECO:0000256" key="2">
    <source>
        <dbReference type="PROSITE-ProRule" id="PRU00023"/>
    </source>
</evidence>
<dbReference type="InterPro" id="IPR036770">
    <property type="entry name" value="Ankyrin_rpt-contain_sf"/>
</dbReference>
<dbReference type="InterPro" id="IPR056884">
    <property type="entry name" value="NPHP3-like_N"/>
</dbReference>
<dbReference type="SUPFAM" id="SSF52540">
    <property type="entry name" value="P-loop containing nucleoside triphosphate hydrolases"/>
    <property type="match status" value="1"/>
</dbReference>
<evidence type="ECO:0000256" key="3">
    <source>
        <dbReference type="SAM" id="MobiDB-lite"/>
    </source>
</evidence>
<dbReference type="GeneID" id="92088999"/>
<dbReference type="PANTHER" id="PTHR10039:SF17">
    <property type="entry name" value="FUNGAL STAND N-TERMINAL GOODBYE DOMAIN-CONTAINING PROTEIN-RELATED"/>
    <property type="match status" value="1"/>
</dbReference>
<organism evidence="5 6">
    <name type="scientific">Apiospora phragmitis</name>
    <dbReference type="NCBI Taxonomy" id="2905665"/>
    <lineage>
        <taxon>Eukaryota</taxon>
        <taxon>Fungi</taxon>
        <taxon>Dikarya</taxon>
        <taxon>Ascomycota</taxon>
        <taxon>Pezizomycotina</taxon>
        <taxon>Sordariomycetes</taxon>
        <taxon>Xylariomycetidae</taxon>
        <taxon>Amphisphaeriales</taxon>
        <taxon>Apiosporaceae</taxon>
        <taxon>Apiospora</taxon>
    </lineage>
</organism>
<proteinExistence type="predicted"/>
<reference evidence="5 6" key="1">
    <citation type="submission" date="2023-01" db="EMBL/GenBank/DDBJ databases">
        <title>Analysis of 21 Apiospora genomes using comparative genomics revels a genus with tremendous synthesis potential of carbohydrate active enzymes and secondary metabolites.</title>
        <authorList>
            <person name="Sorensen T."/>
        </authorList>
    </citation>
    <scope>NUCLEOTIDE SEQUENCE [LARGE SCALE GENOMIC DNA]</scope>
    <source>
        <strain evidence="5 6">CBS 135458</strain>
    </source>
</reference>
<dbReference type="InterPro" id="IPR027417">
    <property type="entry name" value="P-loop_NTPase"/>
</dbReference>
<dbReference type="SUPFAM" id="SSF48403">
    <property type="entry name" value="Ankyrin repeat"/>
    <property type="match status" value="1"/>
</dbReference>
<dbReference type="InterPro" id="IPR002110">
    <property type="entry name" value="Ankyrin_rpt"/>
</dbReference>
<evidence type="ECO:0000313" key="6">
    <source>
        <dbReference type="Proteomes" id="UP001480595"/>
    </source>
</evidence>
<dbReference type="PROSITE" id="PS50297">
    <property type="entry name" value="ANK_REP_REGION"/>
    <property type="match status" value="3"/>
</dbReference>
<gene>
    <name evidence="5" type="ORF">PG994_004527</name>
</gene>
<feature type="domain" description="Nephrocystin 3-like N-terminal" evidence="4">
    <location>
        <begin position="56"/>
        <end position="216"/>
    </location>
</feature>
<dbReference type="Proteomes" id="UP001480595">
    <property type="component" value="Unassembled WGS sequence"/>
</dbReference>
<evidence type="ECO:0000256" key="1">
    <source>
        <dbReference type="ARBA" id="ARBA00022737"/>
    </source>
</evidence>
<keyword evidence="1" id="KW-0677">Repeat</keyword>
<feature type="repeat" description="ANK" evidence="2">
    <location>
        <begin position="555"/>
        <end position="587"/>
    </location>
</feature>
<dbReference type="Pfam" id="PF12796">
    <property type="entry name" value="Ank_2"/>
    <property type="match status" value="1"/>
</dbReference>
<feature type="repeat" description="ANK" evidence="2">
    <location>
        <begin position="588"/>
        <end position="607"/>
    </location>
</feature>
<accession>A0ABR1VQY9</accession>
<evidence type="ECO:0000259" key="4">
    <source>
        <dbReference type="Pfam" id="PF24883"/>
    </source>
</evidence>
<sequence length="856" mass="95343">MDDFEIVAYDTVPLRPFPSKPSLAERSSAVQKWLQPTEYLSPGNELMKHLHSHVPGTGSWLREAPAFRIWSGSAEPTCLAIKGVAGSGKSVFAASTIRQLQQSEPDTPILFFFFRQIVEKNHSAKYLVRDFALQLLPRSDTLLDKLEVLSKLCGVDGSEHGALWDALVDAICRTDKVCFVVDALDEMDDEDFDVISCLCGVGDRHGSKARVLLTCRPIPKIEDALRGLAVPQLKLEPSLIYPGVAKYVSLSMATLERTLSPEKEELVKQTICERAQGLFLHASEQTLPGCLERLPRNLREVYDAMLLEHAKRSGVSQEEQARILMCVTHSTWPLRLIELGYLVARMKSTDDLKEGKALVKASCGRLLEILEDESVSVIHHSFTEFLHYEARGSSSSPFLYLTLPRRMRYSWNYLCKSGSETDADGLELHTSFDDQEDEEEDYDIRRIKIKQRDDLLEDMALSQPLMKYTTNIFHHIEKVGGEGRVFAALDAYLLPGKSAFAILMLNFSRISHYNRRIRPCGAFNVLQLVAIEGMVQYLKHLSEIEEVKFDEPDGDGRTPLSYAAEIGYVDIVSHLLEQGVNPESDDSNGQTPLHHASRAGQVEAIIEEHEIVGPFFELEGLDMERKGRDERSLLISACIPSVSPHDHIYEYGTEWVHWEAGFLALERDAEPNAIDAAGRTALHWLCTMKQLFDDSHEILLAALIGAGPSAIHLHDKAGATPLQLALQSFQLYTINTLLEHGATPDEPDPQGDTALHQCARHMTGRKSIALQASKLFLIFLQKGLRHQRAQSAARDAPARLHGLGMAAEGKRVWGEGTETGREGGHGGGGGGGRGPTHERRRPRHLPERRGGLALHR</sequence>
<keyword evidence="2" id="KW-0040">ANK repeat</keyword>
<dbReference type="EMBL" id="JAQQWL010000005">
    <property type="protein sequence ID" value="KAK8073628.1"/>
    <property type="molecule type" value="Genomic_DNA"/>
</dbReference>
<dbReference type="Gene3D" id="1.25.40.20">
    <property type="entry name" value="Ankyrin repeat-containing domain"/>
    <property type="match status" value="2"/>
</dbReference>
<comment type="caution">
    <text evidence="5">The sequence shown here is derived from an EMBL/GenBank/DDBJ whole genome shotgun (WGS) entry which is preliminary data.</text>
</comment>
<feature type="compositionally biased region" description="Gly residues" evidence="3">
    <location>
        <begin position="825"/>
        <end position="834"/>
    </location>
</feature>
<dbReference type="Pfam" id="PF24883">
    <property type="entry name" value="NPHP3_N"/>
    <property type="match status" value="1"/>
</dbReference>
<feature type="repeat" description="ANK" evidence="2">
    <location>
        <begin position="717"/>
        <end position="749"/>
    </location>
</feature>
<keyword evidence="6" id="KW-1185">Reference proteome</keyword>
<name>A0ABR1VQY9_9PEZI</name>
<dbReference type="RefSeq" id="XP_066718103.1">
    <property type="nucleotide sequence ID" value="XM_066855936.1"/>
</dbReference>
<dbReference type="Gene3D" id="3.40.50.300">
    <property type="entry name" value="P-loop containing nucleotide triphosphate hydrolases"/>
    <property type="match status" value="1"/>
</dbReference>
<evidence type="ECO:0000313" key="5">
    <source>
        <dbReference type="EMBL" id="KAK8073628.1"/>
    </source>
</evidence>
<protein>
    <recommendedName>
        <fullName evidence="4">Nephrocystin 3-like N-terminal domain-containing protein</fullName>
    </recommendedName>
</protein>
<dbReference type="PANTHER" id="PTHR10039">
    <property type="entry name" value="AMELOGENIN"/>
    <property type="match status" value="1"/>
</dbReference>
<dbReference type="PROSITE" id="PS50088">
    <property type="entry name" value="ANK_REPEAT"/>
    <property type="match status" value="3"/>
</dbReference>
<feature type="region of interest" description="Disordered" evidence="3">
    <location>
        <begin position="807"/>
        <end position="856"/>
    </location>
</feature>